<name>A0AAI9ZE74_9PEZI</name>
<dbReference type="Proteomes" id="UP001243989">
    <property type="component" value="Unassembled WGS sequence"/>
</dbReference>
<evidence type="ECO:0000313" key="2">
    <source>
        <dbReference type="Proteomes" id="UP001243989"/>
    </source>
</evidence>
<protein>
    <submittedName>
        <fullName evidence="1">Uncharacterized protein</fullName>
    </submittedName>
</protein>
<comment type="caution">
    <text evidence="1">The sequence shown here is derived from an EMBL/GenBank/DDBJ whole genome shotgun (WGS) entry which is preliminary data.</text>
</comment>
<dbReference type="GeneID" id="85466690"/>
<dbReference type="EMBL" id="JAHMHQ010000032">
    <property type="protein sequence ID" value="KAK1622898.1"/>
    <property type="molecule type" value="Genomic_DNA"/>
</dbReference>
<dbReference type="AlphaFoldDB" id="A0AAI9ZE74"/>
<accession>A0AAI9ZE74</accession>
<sequence>MRQAKRAQKTRHPRCDGVIGDRLKSRTLQSAVITKHTTGGWQTRQRLWPGRRAAWICRRSDALRRDWVPPATKAKGWAGRRTADDGWRLPDGICSWRDAGAMRRTSPEQSVQAGKCSAAQGDGKSYYSLRRRLDRERALTSRVFEQIAVDRREP</sequence>
<dbReference type="RefSeq" id="XP_060438893.1">
    <property type="nucleotide sequence ID" value="XM_060581828.1"/>
</dbReference>
<reference evidence="1" key="1">
    <citation type="submission" date="2021-06" db="EMBL/GenBank/DDBJ databases">
        <title>Comparative genomics, transcriptomics and evolutionary studies reveal genomic signatures of adaptation to plant cell wall in hemibiotrophic fungi.</title>
        <authorList>
            <consortium name="DOE Joint Genome Institute"/>
            <person name="Baroncelli R."/>
            <person name="Diaz J.F."/>
            <person name="Benocci T."/>
            <person name="Peng M."/>
            <person name="Battaglia E."/>
            <person name="Haridas S."/>
            <person name="Andreopoulos W."/>
            <person name="Labutti K."/>
            <person name="Pangilinan J."/>
            <person name="Floch G.L."/>
            <person name="Makela M.R."/>
            <person name="Henrissat B."/>
            <person name="Grigoriev I.V."/>
            <person name="Crouch J.A."/>
            <person name="De Vries R.P."/>
            <person name="Sukno S.A."/>
            <person name="Thon M.R."/>
        </authorList>
    </citation>
    <scope>NUCLEOTIDE SEQUENCE</scope>
    <source>
        <strain evidence="1">CBS 102054</strain>
    </source>
</reference>
<proteinExistence type="predicted"/>
<organism evidence="1 2">
    <name type="scientific">Colletotrichum phormii</name>
    <dbReference type="NCBI Taxonomy" id="359342"/>
    <lineage>
        <taxon>Eukaryota</taxon>
        <taxon>Fungi</taxon>
        <taxon>Dikarya</taxon>
        <taxon>Ascomycota</taxon>
        <taxon>Pezizomycotina</taxon>
        <taxon>Sordariomycetes</taxon>
        <taxon>Hypocreomycetidae</taxon>
        <taxon>Glomerellales</taxon>
        <taxon>Glomerellaceae</taxon>
        <taxon>Colletotrichum</taxon>
        <taxon>Colletotrichum acutatum species complex</taxon>
    </lineage>
</organism>
<keyword evidence="2" id="KW-1185">Reference proteome</keyword>
<gene>
    <name evidence="1" type="ORF">BDP81DRAFT_140789</name>
</gene>
<evidence type="ECO:0000313" key="1">
    <source>
        <dbReference type="EMBL" id="KAK1622898.1"/>
    </source>
</evidence>